<evidence type="ECO:0000313" key="2">
    <source>
        <dbReference type="Proteomes" id="UP000483018"/>
    </source>
</evidence>
<reference evidence="1 2" key="1">
    <citation type="submission" date="2019-12" db="EMBL/GenBank/DDBJ databases">
        <title>Defluviitalea raffinosedens, isolated from a biogas fermenter, genome sequencing and characterization.</title>
        <authorList>
            <person name="Rettenmaier R."/>
            <person name="Schneider M."/>
            <person name="Neuhaus K."/>
            <person name="Liebl W."/>
            <person name="Zverlov V."/>
        </authorList>
    </citation>
    <scope>NUCLEOTIDE SEQUENCE [LARGE SCALE GENOMIC DNA]</scope>
    <source>
        <strain evidence="1 2">249c-K6</strain>
    </source>
</reference>
<accession>A0A7C8LIX9</accession>
<dbReference type="RefSeq" id="WP_158739031.1">
    <property type="nucleotide sequence ID" value="NZ_WSLF01000001.1"/>
</dbReference>
<proteinExistence type="predicted"/>
<comment type="caution">
    <text evidence="1">The sequence shown here is derived from an EMBL/GenBank/DDBJ whole genome shotgun (WGS) entry which is preliminary data.</text>
</comment>
<sequence length="271" mass="31820">MLTDEIYNFLSQYNWKVLSRMYGNSHSSIIGFISNGWLAKGNNCFIFDGAPASNIGSGREGQRNADILLCKNEKPYAVVEVETNVSKYKDKIDSIISYMDSNNDFNGIRFGLMIMANFRTKERKYKHNWDEIKRYIAEKEKYPIALVSIEKSIMSLDDNVLDLLRKRNEYYSHTVDRIDYWIYDKKISEGNLLDIRKAIDLKDDSNIEKIIREINKDEFTVLDVYDFIKGNYIATWNELVNESKLRKSNYTIKNYLSNIIIKYSKKQHSII</sequence>
<organism evidence="1 2">
    <name type="scientific">Defluviitalea raffinosedens</name>
    <dbReference type="NCBI Taxonomy" id="1450156"/>
    <lineage>
        <taxon>Bacteria</taxon>
        <taxon>Bacillati</taxon>
        <taxon>Bacillota</taxon>
        <taxon>Clostridia</taxon>
        <taxon>Lachnospirales</taxon>
        <taxon>Defluviitaleaceae</taxon>
        <taxon>Defluviitalea</taxon>
    </lineage>
</organism>
<name>A0A7C8LIX9_9FIRM</name>
<dbReference type="EMBL" id="WSLF01000001">
    <property type="protein sequence ID" value="KAE9637120.1"/>
    <property type="molecule type" value="Genomic_DNA"/>
</dbReference>
<keyword evidence="2" id="KW-1185">Reference proteome</keyword>
<protein>
    <submittedName>
        <fullName evidence="1">Uncharacterized protein</fullName>
    </submittedName>
</protein>
<evidence type="ECO:0000313" key="1">
    <source>
        <dbReference type="EMBL" id="KAE9637120.1"/>
    </source>
</evidence>
<dbReference type="AlphaFoldDB" id="A0A7C8LIX9"/>
<dbReference type="Proteomes" id="UP000483018">
    <property type="component" value="Unassembled WGS sequence"/>
</dbReference>
<dbReference type="OrthoDB" id="1953368at2"/>
<gene>
    <name evidence="1" type="ORF">GND95_01425</name>
</gene>